<feature type="domain" description="MYND-type" evidence="6">
    <location>
        <begin position="36"/>
        <end position="75"/>
    </location>
</feature>
<dbReference type="Gene3D" id="2.170.270.10">
    <property type="entry name" value="SET domain"/>
    <property type="match status" value="1"/>
</dbReference>
<dbReference type="PROSITE" id="PS50865">
    <property type="entry name" value="ZF_MYND_2"/>
    <property type="match status" value="1"/>
</dbReference>
<evidence type="ECO:0000256" key="3">
    <source>
        <dbReference type="ARBA" id="ARBA00022833"/>
    </source>
</evidence>
<organism evidence="7 8">
    <name type="scientific">Fistulina hepatica ATCC 64428</name>
    <dbReference type="NCBI Taxonomy" id="1128425"/>
    <lineage>
        <taxon>Eukaryota</taxon>
        <taxon>Fungi</taxon>
        <taxon>Dikarya</taxon>
        <taxon>Basidiomycota</taxon>
        <taxon>Agaricomycotina</taxon>
        <taxon>Agaricomycetes</taxon>
        <taxon>Agaricomycetidae</taxon>
        <taxon>Agaricales</taxon>
        <taxon>Fistulinaceae</taxon>
        <taxon>Fistulina</taxon>
    </lineage>
</organism>
<evidence type="ECO:0000256" key="1">
    <source>
        <dbReference type="ARBA" id="ARBA00022723"/>
    </source>
</evidence>
<dbReference type="InterPro" id="IPR050869">
    <property type="entry name" value="H3K4_H4K5_MeTrfase"/>
</dbReference>
<feature type="non-terminal residue" evidence="7">
    <location>
        <position position="402"/>
    </location>
</feature>
<keyword evidence="3" id="KW-0862">Zinc</keyword>
<accession>A0A0D7AFF5</accession>
<evidence type="ECO:0000313" key="8">
    <source>
        <dbReference type="Proteomes" id="UP000054144"/>
    </source>
</evidence>
<keyword evidence="2 4" id="KW-0863">Zinc-finger</keyword>
<dbReference type="InterPro" id="IPR046341">
    <property type="entry name" value="SET_dom_sf"/>
</dbReference>
<dbReference type="Pfam" id="PF00856">
    <property type="entry name" value="SET"/>
    <property type="match status" value="1"/>
</dbReference>
<dbReference type="PANTHER" id="PTHR12197">
    <property type="entry name" value="HISTONE-LYSINE N-METHYLTRANSFERASE SMYD"/>
    <property type="match status" value="1"/>
</dbReference>
<dbReference type="Pfam" id="PF01753">
    <property type="entry name" value="zf-MYND"/>
    <property type="match status" value="1"/>
</dbReference>
<dbReference type="PROSITE" id="PS01360">
    <property type="entry name" value="ZF_MYND_1"/>
    <property type="match status" value="1"/>
</dbReference>
<evidence type="ECO:0000259" key="6">
    <source>
        <dbReference type="PROSITE" id="PS50865"/>
    </source>
</evidence>
<sequence>AREQTVATVDIAPGSVIISVEALATALLQSEKQNRCDFCYYRRPGLRKCTACGCHWYCDETCQRAHWKLNHKKICKNYSSLSDLNEHERMDAILLSHLIAQLSPEDLEDATSAASVFASLLPARRAQSPVRCLPPTVLPSEVIAHLYARFSNNNFVMHSNLNTFGHGIFPLASRLFNHSCVPNAIPVFNLTSSRPVMNVIALRKIYIGEEICLPYLDPALLQMRRQMLGITYGFQCWCQACCFLQCIPQQPTPVPHANLAKGLVDFVESNTTFESTDSNGAPIPPELYPAFQESYITELSSTFSEAAHLGPYEKALEVGRTLLCLYKLIYVPTYPQTGMHLLEMAKVAWNTILTSGASEELFDLANTYLQDASEILAIIGPEGDDTIPLDECATLRELLATE</sequence>
<dbReference type="Gene3D" id="1.25.40.10">
    <property type="entry name" value="Tetratricopeptide repeat domain"/>
    <property type="match status" value="1"/>
</dbReference>
<dbReference type="PROSITE" id="PS50280">
    <property type="entry name" value="SET"/>
    <property type="match status" value="1"/>
</dbReference>
<dbReference type="Proteomes" id="UP000054144">
    <property type="component" value="Unassembled WGS sequence"/>
</dbReference>
<dbReference type="PANTHER" id="PTHR12197:SF251">
    <property type="entry name" value="EG:BACR7C10.4 PROTEIN"/>
    <property type="match status" value="1"/>
</dbReference>
<dbReference type="InterPro" id="IPR001214">
    <property type="entry name" value="SET_dom"/>
</dbReference>
<evidence type="ECO:0000256" key="2">
    <source>
        <dbReference type="ARBA" id="ARBA00022771"/>
    </source>
</evidence>
<dbReference type="EMBL" id="KN881829">
    <property type="protein sequence ID" value="KIY48631.1"/>
    <property type="molecule type" value="Genomic_DNA"/>
</dbReference>
<feature type="non-terminal residue" evidence="7">
    <location>
        <position position="1"/>
    </location>
</feature>
<dbReference type="SUPFAM" id="SSF82199">
    <property type="entry name" value="SET domain"/>
    <property type="match status" value="1"/>
</dbReference>
<reference evidence="7 8" key="1">
    <citation type="journal article" date="2015" name="Fungal Genet. Biol.">
        <title>Evolution of novel wood decay mechanisms in Agaricales revealed by the genome sequences of Fistulina hepatica and Cylindrobasidium torrendii.</title>
        <authorList>
            <person name="Floudas D."/>
            <person name="Held B.W."/>
            <person name="Riley R."/>
            <person name="Nagy L.G."/>
            <person name="Koehler G."/>
            <person name="Ransdell A.S."/>
            <person name="Younus H."/>
            <person name="Chow J."/>
            <person name="Chiniquy J."/>
            <person name="Lipzen A."/>
            <person name="Tritt A."/>
            <person name="Sun H."/>
            <person name="Haridas S."/>
            <person name="LaButti K."/>
            <person name="Ohm R.A."/>
            <person name="Kues U."/>
            <person name="Blanchette R.A."/>
            <person name="Grigoriev I.V."/>
            <person name="Minto R.E."/>
            <person name="Hibbett D.S."/>
        </authorList>
    </citation>
    <scope>NUCLEOTIDE SEQUENCE [LARGE SCALE GENOMIC DNA]</scope>
    <source>
        <strain evidence="7 8">ATCC 64428</strain>
    </source>
</reference>
<dbReference type="InterPro" id="IPR011990">
    <property type="entry name" value="TPR-like_helical_dom_sf"/>
</dbReference>
<keyword evidence="8" id="KW-1185">Reference proteome</keyword>
<keyword evidence="1" id="KW-0479">Metal-binding</keyword>
<dbReference type="Gene3D" id="6.10.140.2220">
    <property type="match status" value="1"/>
</dbReference>
<name>A0A0D7AFF5_9AGAR</name>
<proteinExistence type="predicted"/>
<dbReference type="Gene3D" id="1.10.220.160">
    <property type="match status" value="1"/>
</dbReference>
<dbReference type="GO" id="GO:0008270">
    <property type="term" value="F:zinc ion binding"/>
    <property type="evidence" value="ECO:0007669"/>
    <property type="project" value="UniProtKB-KW"/>
</dbReference>
<feature type="domain" description="SET" evidence="5">
    <location>
        <begin position="1"/>
        <end position="216"/>
    </location>
</feature>
<dbReference type="AlphaFoldDB" id="A0A0D7AFF5"/>
<evidence type="ECO:0000259" key="5">
    <source>
        <dbReference type="PROSITE" id="PS50280"/>
    </source>
</evidence>
<dbReference type="OrthoDB" id="5945798at2759"/>
<evidence type="ECO:0000313" key="7">
    <source>
        <dbReference type="EMBL" id="KIY48631.1"/>
    </source>
</evidence>
<protein>
    <submittedName>
        <fullName evidence="7">SET domain-containing protein</fullName>
    </submittedName>
</protein>
<dbReference type="InterPro" id="IPR002893">
    <property type="entry name" value="Znf_MYND"/>
</dbReference>
<dbReference type="SUPFAM" id="SSF144232">
    <property type="entry name" value="HIT/MYND zinc finger-like"/>
    <property type="match status" value="1"/>
</dbReference>
<dbReference type="CDD" id="cd20071">
    <property type="entry name" value="SET_SMYD"/>
    <property type="match status" value="1"/>
</dbReference>
<gene>
    <name evidence="7" type="ORF">FISHEDRAFT_22889</name>
</gene>
<dbReference type="GO" id="GO:0005634">
    <property type="term" value="C:nucleus"/>
    <property type="evidence" value="ECO:0007669"/>
    <property type="project" value="TreeGrafter"/>
</dbReference>
<evidence type="ECO:0000256" key="4">
    <source>
        <dbReference type="PROSITE-ProRule" id="PRU00134"/>
    </source>
</evidence>